<proteinExistence type="predicted"/>
<organism evidence="1">
    <name type="scientific">Rhipicephalus microplus</name>
    <name type="common">Cattle tick</name>
    <name type="synonym">Boophilus microplus</name>
    <dbReference type="NCBI Taxonomy" id="6941"/>
    <lineage>
        <taxon>Eukaryota</taxon>
        <taxon>Metazoa</taxon>
        <taxon>Ecdysozoa</taxon>
        <taxon>Arthropoda</taxon>
        <taxon>Chelicerata</taxon>
        <taxon>Arachnida</taxon>
        <taxon>Acari</taxon>
        <taxon>Parasitiformes</taxon>
        <taxon>Ixodida</taxon>
        <taxon>Ixodoidea</taxon>
        <taxon>Ixodidae</taxon>
        <taxon>Rhipicephalinae</taxon>
        <taxon>Rhipicephalus</taxon>
        <taxon>Boophilus</taxon>
    </lineage>
</organism>
<name>A0A6M2DBN6_RHIMP</name>
<sequence>MWCTLSFCAYTLQVLFKVVALLPSVLWCFLAAAAQMGSGHAFVCPPAVSELAAAAKKLNKAVHALLKQLPAEKQSHQTCIMYITYK</sequence>
<accession>A0A6M2DBN6</accession>
<evidence type="ECO:0000313" key="1">
    <source>
        <dbReference type="EMBL" id="NOV43110.1"/>
    </source>
</evidence>
<protein>
    <submittedName>
        <fullName evidence="1">Putative secreted protein</fullName>
    </submittedName>
</protein>
<reference evidence="1" key="1">
    <citation type="submission" date="2019-09" db="EMBL/GenBank/DDBJ databases">
        <title>Organ-specific transcriptomic study of the physiology of the cattle tick, Rhipicephalus microplus.</title>
        <authorList>
            <person name="Tirloni L."/>
            <person name="Braz G."/>
            <person name="Gandara A.C.P."/>
            <person name="Sabadin G.A."/>
            <person name="da Silva R.M."/>
            <person name="Guizzo M.G."/>
            <person name="Machado J.A."/>
            <person name="Costa E.P."/>
            <person name="Gomes H.F."/>
            <person name="Moraes J."/>
            <person name="Mota M.B.S."/>
            <person name="Mesquita R.D."/>
            <person name="Alvarenga P.H."/>
            <person name="Alves F."/>
            <person name="Seixas A."/>
            <person name="da Fonseca R.N."/>
            <person name="Fogaca A."/>
            <person name="Logullo C."/>
            <person name="Tanaka A."/>
            <person name="Daffre S."/>
            <person name="Termignoni C."/>
            <person name="Vaz I.S.Jr."/>
            <person name="Oliveira P.L."/>
            <person name="Ribeiro J.M."/>
        </authorList>
    </citation>
    <scope>NUCLEOTIDE SEQUENCE</scope>
    <source>
        <strain evidence="1">Porto Alegre</strain>
    </source>
</reference>
<dbReference type="EMBL" id="GHWJ01010373">
    <property type="protein sequence ID" value="NOV43110.1"/>
    <property type="molecule type" value="Transcribed_RNA"/>
</dbReference>
<dbReference type="AlphaFoldDB" id="A0A6M2DBN6"/>